<organism evidence="1 2">
    <name type="scientific">Haemaphysalis longicornis</name>
    <name type="common">Bush tick</name>
    <dbReference type="NCBI Taxonomy" id="44386"/>
    <lineage>
        <taxon>Eukaryota</taxon>
        <taxon>Metazoa</taxon>
        <taxon>Ecdysozoa</taxon>
        <taxon>Arthropoda</taxon>
        <taxon>Chelicerata</taxon>
        <taxon>Arachnida</taxon>
        <taxon>Acari</taxon>
        <taxon>Parasitiformes</taxon>
        <taxon>Ixodida</taxon>
        <taxon>Ixodoidea</taxon>
        <taxon>Ixodidae</taxon>
        <taxon>Haemaphysalinae</taxon>
        <taxon>Haemaphysalis</taxon>
    </lineage>
</organism>
<dbReference type="OMA" id="MRSCTSR"/>
<evidence type="ECO:0000313" key="2">
    <source>
        <dbReference type="Proteomes" id="UP000821853"/>
    </source>
</evidence>
<evidence type="ECO:0000313" key="1">
    <source>
        <dbReference type="EMBL" id="KAH9359777.1"/>
    </source>
</evidence>
<dbReference type="OrthoDB" id="6782675at2759"/>
<proteinExistence type="predicted"/>
<keyword evidence="2" id="KW-1185">Reference proteome</keyword>
<gene>
    <name evidence="1" type="ORF">HPB48_022373</name>
</gene>
<sequence>MCGKVTGKVKQHVWQGPKFGPHPELDKVEMLSLMRSCTSRVKEEDVTQCVSEGVDALPAKPKHSALVRTNKVVFALKDADLKLLCSDKEGGFAVLPSAFYSEKAKEAVLNNFKAAPDVKPQKVKKEVLRLCEELALRKFARSVKKSR</sequence>
<accession>A0A9J6FBR3</accession>
<name>A0A9J6FBR3_HAELO</name>
<dbReference type="AlphaFoldDB" id="A0A9J6FBR3"/>
<reference evidence="1 2" key="1">
    <citation type="journal article" date="2020" name="Cell">
        <title>Large-Scale Comparative Analyses of Tick Genomes Elucidate Their Genetic Diversity and Vector Capacities.</title>
        <authorList>
            <consortium name="Tick Genome and Microbiome Consortium (TIGMIC)"/>
            <person name="Jia N."/>
            <person name="Wang J."/>
            <person name="Shi W."/>
            <person name="Du L."/>
            <person name="Sun Y."/>
            <person name="Zhan W."/>
            <person name="Jiang J.F."/>
            <person name="Wang Q."/>
            <person name="Zhang B."/>
            <person name="Ji P."/>
            <person name="Bell-Sakyi L."/>
            <person name="Cui X.M."/>
            <person name="Yuan T.T."/>
            <person name="Jiang B.G."/>
            <person name="Yang W.F."/>
            <person name="Lam T.T."/>
            <person name="Chang Q.C."/>
            <person name="Ding S.J."/>
            <person name="Wang X.J."/>
            <person name="Zhu J.G."/>
            <person name="Ruan X.D."/>
            <person name="Zhao L."/>
            <person name="Wei J.T."/>
            <person name="Ye R.Z."/>
            <person name="Que T.C."/>
            <person name="Du C.H."/>
            <person name="Zhou Y.H."/>
            <person name="Cheng J.X."/>
            <person name="Dai P.F."/>
            <person name="Guo W.B."/>
            <person name="Han X.H."/>
            <person name="Huang E.J."/>
            <person name="Li L.F."/>
            <person name="Wei W."/>
            <person name="Gao Y.C."/>
            <person name="Liu J.Z."/>
            <person name="Shao H.Z."/>
            <person name="Wang X."/>
            <person name="Wang C.C."/>
            <person name="Yang T.C."/>
            <person name="Huo Q.B."/>
            <person name="Li W."/>
            <person name="Chen H.Y."/>
            <person name="Chen S.E."/>
            <person name="Zhou L.G."/>
            <person name="Ni X.B."/>
            <person name="Tian J.H."/>
            <person name="Sheng Y."/>
            <person name="Liu T."/>
            <person name="Pan Y.S."/>
            <person name="Xia L.Y."/>
            <person name="Li J."/>
            <person name="Zhao F."/>
            <person name="Cao W.C."/>
        </authorList>
    </citation>
    <scope>NUCLEOTIDE SEQUENCE [LARGE SCALE GENOMIC DNA]</scope>
    <source>
        <strain evidence="1">HaeL-2018</strain>
    </source>
</reference>
<dbReference type="EMBL" id="JABSTR010000001">
    <property type="protein sequence ID" value="KAH9359777.1"/>
    <property type="molecule type" value="Genomic_DNA"/>
</dbReference>
<dbReference type="Proteomes" id="UP000821853">
    <property type="component" value="Chromosome 1"/>
</dbReference>
<dbReference type="VEuPathDB" id="VectorBase:HLOH_048716"/>
<comment type="caution">
    <text evidence="1">The sequence shown here is derived from an EMBL/GenBank/DDBJ whole genome shotgun (WGS) entry which is preliminary data.</text>
</comment>
<protein>
    <submittedName>
        <fullName evidence="1">Uncharacterized protein</fullName>
    </submittedName>
</protein>